<sequence>MGTGVTEKSLKTHTFPGVRESGTAGIQPPPPTPPPPVPAPPGGARPASPGDSDSPDPGTLHSAPRDVVISACHPGPCGPGSPEGRSALSASARFRKAVEATPPEAAAAAAAAAGAGESRSRSQRAGASAPFPGCGVIHPPGRGGRHGEARAPRSRAVLARTCRTGGSNLPKDPAASTPLSPGLFPSFTYLVHQLPIRKKREPPAANQEGVAAALLARSPSATGAWVERRSSDSSSRLPAPDSP</sequence>
<protein>
    <submittedName>
        <fullName evidence="1">Uncharacterized protein</fullName>
    </submittedName>
</protein>
<dbReference type="EMBL" id="OX596101">
    <property type="protein sequence ID" value="CAI9697429.1"/>
    <property type="molecule type" value="Genomic_DNA"/>
</dbReference>
<reference evidence="1" key="1">
    <citation type="submission" date="2023-05" db="EMBL/GenBank/DDBJ databases">
        <authorList>
            <consortium name="ELIXIR-Norway"/>
        </authorList>
    </citation>
    <scope>NUCLEOTIDE SEQUENCE</scope>
</reference>
<organism evidence="1 2">
    <name type="scientific">Rangifer tarandus platyrhynchus</name>
    <name type="common">Svalbard reindeer</name>
    <dbReference type="NCBI Taxonomy" id="3082113"/>
    <lineage>
        <taxon>Eukaryota</taxon>
        <taxon>Metazoa</taxon>
        <taxon>Chordata</taxon>
        <taxon>Craniata</taxon>
        <taxon>Vertebrata</taxon>
        <taxon>Euteleostomi</taxon>
        <taxon>Mammalia</taxon>
        <taxon>Eutheria</taxon>
        <taxon>Laurasiatheria</taxon>
        <taxon>Artiodactyla</taxon>
        <taxon>Ruminantia</taxon>
        <taxon>Pecora</taxon>
        <taxon>Cervidae</taxon>
        <taxon>Odocoileinae</taxon>
        <taxon>Rangifer</taxon>
    </lineage>
</organism>
<evidence type="ECO:0000313" key="1">
    <source>
        <dbReference type="EMBL" id="CAI9697429.1"/>
    </source>
</evidence>
<accession>A0ACB0EAE5</accession>
<evidence type="ECO:0000313" key="2">
    <source>
        <dbReference type="Proteomes" id="UP001162501"/>
    </source>
</evidence>
<dbReference type="Proteomes" id="UP001162501">
    <property type="component" value="Chromosome 17"/>
</dbReference>
<name>A0ACB0EAE5_RANTA</name>
<gene>
    <name evidence="1" type="ORF">MRATA1EN3_LOCUS8642</name>
</gene>
<proteinExistence type="predicted"/>